<dbReference type="EMBL" id="MN739577">
    <property type="protein sequence ID" value="QHT13953.1"/>
    <property type="molecule type" value="Genomic_DNA"/>
</dbReference>
<proteinExistence type="predicted"/>
<reference evidence="1" key="1">
    <citation type="journal article" date="2020" name="Nature">
        <title>Giant virus diversity and host interactions through global metagenomics.</title>
        <authorList>
            <person name="Schulz F."/>
            <person name="Roux S."/>
            <person name="Paez-Espino D."/>
            <person name="Jungbluth S."/>
            <person name="Walsh D.A."/>
            <person name="Denef V.J."/>
            <person name="McMahon K.D."/>
            <person name="Konstantinidis K.T."/>
            <person name="Eloe-Fadrosh E.A."/>
            <person name="Kyrpides N.C."/>
            <person name="Woyke T."/>
        </authorList>
    </citation>
    <scope>NUCLEOTIDE SEQUENCE</scope>
    <source>
        <strain evidence="1">GVMAG-M-3300023174-134</strain>
    </source>
</reference>
<protein>
    <submittedName>
        <fullName evidence="1">Uncharacterized protein</fullName>
    </submittedName>
</protein>
<name>A0A6C0DC20_9ZZZZ</name>
<dbReference type="AlphaFoldDB" id="A0A6C0DC20"/>
<accession>A0A6C0DC20</accession>
<evidence type="ECO:0000313" key="1">
    <source>
        <dbReference type="EMBL" id="QHT13953.1"/>
    </source>
</evidence>
<organism evidence="1">
    <name type="scientific">viral metagenome</name>
    <dbReference type="NCBI Taxonomy" id="1070528"/>
    <lineage>
        <taxon>unclassified sequences</taxon>
        <taxon>metagenomes</taxon>
        <taxon>organismal metagenomes</taxon>
    </lineage>
</organism>
<sequence length="171" mass="19890">MEKRINKKIETYVTTLKESVHKKITELSFSEKEKLSELIEYIYEYQRLTIQKDDLIKRKRIKNSIPNLNRCIAKRANDEQCTRRRKEGCEYCGTHVKGTPHGIINSNATNETVSHKIEVFAEEIFGIVYYIDKQNNVYKTEDILDGKENPKIIAKCLKQNGILTIPELGLV</sequence>